<protein>
    <recommendedName>
        <fullName evidence="1">Schlafen AlbA-2 domain-containing protein</fullName>
    </recommendedName>
</protein>
<evidence type="ECO:0000313" key="2">
    <source>
        <dbReference type="EMBL" id="OGL44942.1"/>
    </source>
</evidence>
<evidence type="ECO:0000313" key="3">
    <source>
        <dbReference type="Proteomes" id="UP000178797"/>
    </source>
</evidence>
<comment type="caution">
    <text evidence="2">The sequence shown here is derived from an EMBL/GenBank/DDBJ whole genome shotgun (WGS) entry which is preliminary data.</text>
</comment>
<dbReference type="AlphaFoldDB" id="A0A1F7RTR8"/>
<proteinExistence type="predicted"/>
<accession>A0A1F7RTR8</accession>
<dbReference type="Proteomes" id="UP000178797">
    <property type="component" value="Unassembled WGS sequence"/>
</dbReference>
<dbReference type="Pfam" id="PF04326">
    <property type="entry name" value="SLFN_AlbA_2"/>
    <property type="match status" value="1"/>
</dbReference>
<reference evidence="2 3" key="1">
    <citation type="journal article" date="2016" name="Nat. Commun.">
        <title>Thousands of microbial genomes shed light on interconnected biogeochemical processes in an aquifer system.</title>
        <authorList>
            <person name="Anantharaman K."/>
            <person name="Brown C.T."/>
            <person name="Hug L.A."/>
            <person name="Sharon I."/>
            <person name="Castelle C.J."/>
            <person name="Probst A.J."/>
            <person name="Thomas B.C."/>
            <person name="Singh A."/>
            <person name="Wilkins M.J."/>
            <person name="Karaoz U."/>
            <person name="Brodie E.L."/>
            <person name="Williams K.H."/>
            <person name="Hubbard S.S."/>
            <person name="Banfield J.F."/>
        </authorList>
    </citation>
    <scope>NUCLEOTIDE SEQUENCE [LARGE SCALE GENOMIC DNA]</scope>
</reference>
<dbReference type="InterPro" id="IPR038475">
    <property type="entry name" value="RecG_C_sf"/>
</dbReference>
<dbReference type="Gene3D" id="3.30.950.30">
    <property type="entry name" value="Schlafen, AAA domain"/>
    <property type="match status" value="1"/>
</dbReference>
<dbReference type="EMBL" id="MGDE01000158">
    <property type="protein sequence ID" value="OGL44942.1"/>
    <property type="molecule type" value="Genomic_DNA"/>
</dbReference>
<dbReference type="PANTHER" id="PTHR30595">
    <property type="entry name" value="GLPR-RELATED TRANSCRIPTIONAL REPRESSOR"/>
    <property type="match status" value="1"/>
</dbReference>
<dbReference type="InterPro" id="IPR007421">
    <property type="entry name" value="Schlafen_AlbA_2_dom"/>
</dbReference>
<organism evidence="2 3">
    <name type="scientific">Candidatus Schekmanbacteria bacterium RBG_16_38_10</name>
    <dbReference type="NCBI Taxonomy" id="1817879"/>
    <lineage>
        <taxon>Bacteria</taxon>
        <taxon>Candidatus Schekmaniibacteriota</taxon>
    </lineage>
</organism>
<evidence type="ECO:0000259" key="1">
    <source>
        <dbReference type="Pfam" id="PF04326"/>
    </source>
</evidence>
<dbReference type="Gene3D" id="3.30.565.60">
    <property type="match status" value="1"/>
</dbReference>
<gene>
    <name evidence="2" type="ORF">A2W05_06420</name>
</gene>
<name>A0A1F7RTR8_9BACT</name>
<dbReference type="InterPro" id="IPR038461">
    <property type="entry name" value="Schlafen_AlbA_2_dom_sf"/>
</dbReference>
<dbReference type="PANTHER" id="PTHR30595:SF6">
    <property type="entry name" value="SCHLAFEN ALBA-2 DOMAIN-CONTAINING PROTEIN"/>
    <property type="match status" value="1"/>
</dbReference>
<feature type="domain" description="Schlafen AlbA-2" evidence="1">
    <location>
        <begin position="19"/>
        <end position="140"/>
    </location>
</feature>
<sequence>MTQEELKNLLDELRALPAEAEWVEFKINYYEPQEIGEYISALSNSACLHQKDDGFLVFGIENKTHIVKGTTLKPKKKKVGNEELENWLARLLSPRIDFKIFEFKYEDHPIVIFKIDPTHNTPVRFNGTEYIRIGSYKKKLADFPEKARKIWGSEPLIDWSAQISERATIDDLDEEAITVAKAKFKAKSENRSFVPEIDRWDTTTFLDKAKVTINGKITNTAIILLGKPESTHFISPAVARITWRLEDTESAYEHFDPPFYLNINKVYQKIRNTTYKILPKNILVPIEVSKYDQWVILEALNNCIAHQDYSLQSRIIVTERKGELIFTNVGNFYEGTIEDYILGNKTPEKYRNTFLSHAMVNLDMIDTIGSGIKKMFIKQKNRYFPLPEYDFSDPQKVSLKIYGHIIDENYTKLLIEKADLDLKTTILLDKVQKHQPITRDAFAFLKKNRLVEGRYPKIYVASQIAAITGEQSKYVKYRAFDDRYYKDMIILYLEKKGAANRKEINDLLIDKISDVLDEKQKLNKIRNLLYAMSKKDKKIKNVGSAKKPRWVLA</sequence>